<evidence type="ECO:0000256" key="1">
    <source>
        <dbReference type="SAM" id="SignalP"/>
    </source>
</evidence>
<dbReference type="EMBL" id="JRFA01000004">
    <property type="protein sequence ID" value="KGN75629.1"/>
    <property type="molecule type" value="Genomic_DNA"/>
</dbReference>
<dbReference type="OrthoDB" id="1117977at2"/>
<dbReference type="AlphaFoldDB" id="A0A0A2EGS3"/>
<feature type="chain" id="PRO_5001998276" description="Outer membrane protein beta-barrel domain-containing protein" evidence="1">
    <location>
        <begin position="23"/>
        <end position="296"/>
    </location>
</feature>
<organism evidence="2 3">
    <name type="scientific">Porphyromonas macacae</name>
    <dbReference type="NCBI Taxonomy" id="28115"/>
    <lineage>
        <taxon>Bacteria</taxon>
        <taxon>Pseudomonadati</taxon>
        <taxon>Bacteroidota</taxon>
        <taxon>Bacteroidia</taxon>
        <taxon>Bacteroidales</taxon>
        <taxon>Porphyromonadaceae</taxon>
        <taxon>Porphyromonas</taxon>
    </lineage>
</organism>
<feature type="signal peptide" evidence="1">
    <location>
        <begin position="1"/>
        <end position="22"/>
    </location>
</feature>
<accession>A0A0A2EGS3</accession>
<dbReference type="RefSeq" id="WP_036872804.1">
    <property type="nucleotide sequence ID" value="NZ_JRFA01000004.1"/>
</dbReference>
<proteinExistence type="predicted"/>
<gene>
    <name evidence="2" type="ORF">HQ47_01430</name>
</gene>
<evidence type="ECO:0008006" key="4">
    <source>
        <dbReference type="Google" id="ProtNLM"/>
    </source>
</evidence>
<name>A0A0A2EGS3_9PORP</name>
<dbReference type="Proteomes" id="UP000030103">
    <property type="component" value="Unassembled WGS sequence"/>
</dbReference>
<evidence type="ECO:0000313" key="3">
    <source>
        <dbReference type="Proteomes" id="UP000030103"/>
    </source>
</evidence>
<evidence type="ECO:0000313" key="2">
    <source>
        <dbReference type="EMBL" id="KGN75629.1"/>
    </source>
</evidence>
<comment type="caution">
    <text evidence="2">The sequence shown here is derived from an EMBL/GenBank/DDBJ whole genome shotgun (WGS) entry which is preliminary data.</text>
</comment>
<protein>
    <recommendedName>
        <fullName evidence="4">Outer membrane protein beta-barrel domain-containing protein</fullName>
    </recommendedName>
</protein>
<reference evidence="2 3" key="1">
    <citation type="submission" date="2014-09" db="EMBL/GenBank/DDBJ databases">
        <title>Draft Genome Sequence of Porphyromonas macacae COT-192_OH2859.</title>
        <authorList>
            <person name="Wallis C."/>
            <person name="Deusch O."/>
            <person name="O'Flynn C."/>
            <person name="Davis I."/>
            <person name="Horsfall A."/>
            <person name="Kirkwood N."/>
            <person name="Harris S."/>
            <person name="Eisen J.A."/>
            <person name="Coil D.A."/>
            <person name="Darling A.E."/>
            <person name="Jospin G."/>
            <person name="Alexiev A."/>
        </authorList>
    </citation>
    <scope>NUCLEOTIDE SEQUENCE [LARGE SCALE GENOMIC DNA]</scope>
    <source>
        <strain evidence="3">COT-192 OH2859</strain>
    </source>
</reference>
<sequence>MLTRKFYLTAVFSALLTLPSFALKPANPADTTIRVDNELITIEKKNGKMDVTVHRITGQADTVKTRRVFRGVYDLNRREEQTFGTDFIRIPFVPHDYSKDCKKGRTSMGILSFGFSAIQFHGQNGRMEQSGSRRFSLGLLSFHYNKGAMEYILSTSFDFNRLNVMPGYTLKRNAKGETEYFELPKGDEFGKNRMKVTYFNTRAIVSVRPFSEIKSLRLYAFAGLKIKTASSIKTWINGKETRYDGNNDLRPFIPEIGASIRYGWFGLEGTYTPVSIFTKDKGPDLRYTTIGIKFGI</sequence>
<keyword evidence="3" id="KW-1185">Reference proteome</keyword>
<keyword evidence="1" id="KW-0732">Signal</keyword>